<comment type="caution">
    <text evidence="1">The sequence shown here is derived from an EMBL/GenBank/DDBJ whole genome shotgun (WGS) entry which is preliminary data.</text>
</comment>
<dbReference type="EMBL" id="JACHIF010000009">
    <property type="protein sequence ID" value="MBB5039526.1"/>
    <property type="molecule type" value="Genomic_DNA"/>
</dbReference>
<dbReference type="RefSeq" id="WP_184211391.1">
    <property type="nucleotide sequence ID" value="NZ_JACHIF010000009.1"/>
</dbReference>
<keyword evidence="2" id="KW-1185">Reference proteome</keyword>
<evidence type="ECO:0000313" key="1">
    <source>
        <dbReference type="EMBL" id="MBB5039526.1"/>
    </source>
</evidence>
<evidence type="ECO:0000313" key="2">
    <source>
        <dbReference type="Proteomes" id="UP000534294"/>
    </source>
</evidence>
<name>A0A7W7YNN3_9BACT</name>
<organism evidence="1 2">
    <name type="scientific">Prosthecobacter dejongeii</name>
    <dbReference type="NCBI Taxonomy" id="48465"/>
    <lineage>
        <taxon>Bacteria</taxon>
        <taxon>Pseudomonadati</taxon>
        <taxon>Verrucomicrobiota</taxon>
        <taxon>Verrucomicrobiia</taxon>
        <taxon>Verrucomicrobiales</taxon>
        <taxon>Verrucomicrobiaceae</taxon>
        <taxon>Prosthecobacter</taxon>
    </lineage>
</organism>
<dbReference type="Gene3D" id="1.25.40.10">
    <property type="entry name" value="Tetratricopeptide repeat domain"/>
    <property type="match status" value="1"/>
</dbReference>
<dbReference type="SUPFAM" id="SSF48452">
    <property type="entry name" value="TPR-like"/>
    <property type="match status" value="1"/>
</dbReference>
<reference evidence="1 2" key="1">
    <citation type="submission" date="2020-08" db="EMBL/GenBank/DDBJ databases">
        <title>Genomic Encyclopedia of Type Strains, Phase IV (KMG-IV): sequencing the most valuable type-strain genomes for metagenomic binning, comparative biology and taxonomic classification.</title>
        <authorList>
            <person name="Goeker M."/>
        </authorList>
    </citation>
    <scope>NUCLEOTIDE SEQUENCE [LARGE SCALE GENOMIC DNA]</scope>
    <source>
        <strain evidence="1 2">DSM 12251</strain>
    </source>
</reference>
<sequence>MPPPSIPDQAHAEANQWTLHGIDLLERGDRDALLEAQACFEQAISLRQFLPLDSHPLYRWGLTAGWMNRADVLTRLGGPARIQEALRSYDIAIAHLHQLPLETNPLFRWRLSLAWMNRGLTLQAFEDESSLELAIRHFDTAIQVMQCHEDSPRADYQQVQAAAWMNRASTLLRQAAPDWALAAASARRALHHCLPGENTDSTAAEIGIKARHTLCRALAHLLETPPVDATQADNWIHEATDAVEDIMRLTSHETRFIHLREEIFHFGCRIYRAFQPHFLAEFLDDGLNSAQSSTAMTQAARESITLAALQIQQESLSGCTPARLDRLILTLQSLSDASVKLGIAATADA</sequence>
<dbReference type="InterPro" id="IPR011990">
    <property type="entry name" value="TPR-like_helical_dom_sf"/>
</dbReference>
<protein>
    <submittedName>
        <fullName evidence="1">Tetratricopeptide (TPR) repeat protein</fullName>
    </submittedName>
</protein>
<proteinExistence type="predicted"/>
<gene>
    <name evidence="1" type="ORF">HNQ64_003801</name>
</gene>
<accession>A0A7W7YNN3</accession>
<dbReference type="Proteomes" id="UP000534294">
    <property type="component" value="Unassembled WGS sequence"/>
</dbReference>
<dbReference type="AlphaFoldDB" id="A0A7W7YNN3"/>